<dbReference type="PROSITE" id="PS50023">
    <property type="entry name" value="LIM_DOMAIN_2"/>
    <property type="match status" value="1"/>
</dbReference>
<reference evidence="10" key="1">
    <citation type="submission" date="2013-07" db="EMBL/GenBank/DDBJ databases">
        <title>Nephila pilipes venom gland.</title>
        <authorList>
            <person name="Huo L.J."/>
        </authorList>
    </citation>
    <scope>NUCLEOTIDE SEQUENCE</scope>
    <source>
        <tissue evidence="10">Venom gland</tissue>
    </source>
</reference>
<evidence type="ECO:0000256" key="4">
    <source>
        <dbReference type="ARBA" id="ARBA00022771"/>
    </source>
</evidence>
<keyword evidence="7" id="KW-0539">Nucleus</keyword>
<dbReference type="GO" id="GO:0003712">
    <property type="term" value="F:transcription coregulator activity"/>
    <property type="evidence" value="ECO:0007669"/>
    <property type="project" value="TreeGrafter"/>
</dbReference>
<keyword evidence="2 8" id="KW-0479">Metal-binding</keyword>
<keyword evidence="6 8" id="KW-0440">LIM domain</keyword>
<dbReference type="SMART" id="SM00132">
    <property type="entry name" value="LIM"/>
    <property type="match status" value="2"/>
</dbReference>
<dbReference type="InterPro" id="IPR056807">
    <property type="entry name" value="LIM_FHL1/2/3/5_N"/>
</dbReference>
<dbReference type="PANTHER" id="PTHR24205:SF4">
    <property type="entry name" value="PROTEIN ESPINAS"/>
    <property type="match status" value="1"/>
</dbReference>
<feature type="domain" description="LIM zinc-binding" evidence="9">
    <location>
        <begin position="93"/>
        <end position="154"/>
    </location>
</feature>
<dbReference type="FunFam" id="2.10.110.10:FF:000005">
    <property type="entry name" value="Testin isoform 1"/>
    <property type="match status" value="1"/>
</dbReference>
<name>A0A076L0C3_NEPPI</name>
<comment type="subcellular location">
    <subcellularLocation>
        <location evidence="1">Nucleus</location>
    </subcellularLocation>
</comment>
<dbReference type="PANTHER" id="PTHR24205">
    <property type="entry name" value="FOUR AND A HALF LIM DOMAINS PROTEIN"/>
    <property type="match status" value="1"/>
</dbReference>
<evidence type="ECO:0000256" key="5">
    <source>
        <dbReference type="ARBA" id="ARBA00022833"/>
    </source>
</evidence>
<organism evidence="10">
    <name type="scientific">Nephila pilipes</name>
    <name type="common">Giant wood spider</name>
    <name type="synonym">Nephila maculata</name>
    <dbReference type="NCBI Taxonomy" id="299642"/>
    <lineage>
        <taxon>Eukaryota</taxon>
        <taxon>Metazoa</taxon>
        <taxon>Ecdysozoa</taxon>
        <taxon>Arthropoda</taxon>
        <taxon>Chelicerata</taxon>
        <taxon>Arachnida</taxon>
        <taxon>Araneae</taxon>
        <taxon>Araneomorphae</taxon>
        <taxon>Entelegynae</taxon>
        <taxon>Araneoidea</taxon>
        <taxon>Nephilidae</taxon>
        <taxon>Nephila</taxon>
    </lineage>
</organism>
<keyword evidence="5 8" id="KW-0862">Zinc</keyword>
<dbReference type="GO" id="GO:0005634">
    <property type="term" value="C:nucleus"/>
    <property type="evidence" value="ECO:0007669"/>
    <property type="project" value="UniProtKB-SubCell"/>
</dbReference>
<dbReference type="EMBL" id="KF433571">
    <property type="protein sequence ID" value="AII97893.1"/>
    <property type="molecule type" value="mRNA"/>
</dbReference>
<proteinExistence type="evidence at transcript level"/>
<dbReference type="Pfam" id="PF25076">
    <property type="entry name" value="LIM_FHL2-3_N"/>
    <property type="match status" value="1"/>
</dbReference>
<keyword evidence="4" id="KW-0863">Zinc-finger</keyword>
<evidence type="ECO:0000259" key="9">
    <source>
        <dbReference type="PROSITE" id="PS50023"/>
    </source>
</evidence>
<protein>
    <submittedName>
        <fullName evidence="10">BLTX528</fullName>
    </submittedName>
</protein>
<dbReference type="PROSITE" id="PS00478">
    <property type="entry name" value="LIM_DOMAIN_1"/>
    <property type="match status" value="1"/>
</dbReference>
<dbReference type="InterPro" id="IPR001781">
    <property type="entry name" value="Znf_LIM"/>
</dbReference>
<evidence type="ECO:0000256" key="3">
    <source>
        <dbReference type="ARBA" id="ARBA00022737"/>
    </source>
</evidence>
<evidence type="ECO:0000256" key="6">
    <source>
        <dbReference type="ARBA" id="ARBA00023038"/>
    </source>
</evidence>
<dbReference type="GO" id="GO:0008270">
    <property type="term" value="F:zinc ion binding"/>
    <property type="evidence" value="ECO:0007669"/>
    <property type="project" value="UniProtKB-KW"/>
</dbReference>
<dbReference type="AlphaFoldDB" id="A0A076L0C3"/>
<dbReference type="SUPFAM" id="SSF57716">
    <property type="entry name" value="Glucocorticoid receptor-like (DNA-binding domain)"/>
    <property type="match status" value="2"/>
</dbReference>
<dbReference type="Pfam" id="PF00412">
    <property type="entry name" value="LIM"/>
    <property type="match status" value="1"/>
</dbReference>
<evidence type="ECO:0000256" key="1">
    <source>
        <dbReference type="ARBA" id="ARBA00004123"/>
    </source>
</evidence>
<keyword evidence="3" id="KW-0677">Repeat</keyword>
<dbReference type="FunFam" id="2.10.110.10:FF:000081">
    <property type="entry name" value="Uncharacterized protein, isoform A"/>
    <property type="match status" value="1"/>
</dbReference>
<evidence type="ECO:0000256" key="2">
    <source>
        <dbReference type="ARBA" id="ARBA00022723"/>
    </source>
</evidence>
<accession>A0A076L0C3</accession>
<sequence>MAEVEEVKKKKKTKKTVTRVEVETEESKTNFGGPDDQKNELIFSNEYTKAMSKEWHQSHFCCWKCDESLTGHRYVLKEEHPYCVQCYEQIFANNCEECGKPIGIDSKDLSYKEKHWHEKCFLCNKCRVSLVDKPFGSKAEKVYCANCYDASFATRCDGGNEVFKAGTKKMEYKGHQWHDRCFLLLYL</sequence>
<dbReference type="GO" id="GO:0030018">
    <property type="term" value="C:Z disc"/>
    <property type="evidence" value="ECO:0007669"/>
    <property type="project" value="TreeGrafter"/>
</dbReference>
<dbReference type="Gene3D" id="2.10.110.10">
    <property type="entry name" value="Cysteine Rich Protein"/>
    <property type="match status" value="2"/>
</dbReference>
<evidence type="ECO:0000256" key="8">
    <source>
        <dbReference type="PROSITE-ProRule" id="PRU00125"/>
    </source>
</evidence>
<evidence type="ECO:0000313" key="10">
    <source>
        <dbReference type="EMBL" id="AII97893.1"/>
    </source>
</evidence>
<evidence type="ECO:0000256" key="7">
    <source>
        <dbReference type="ARBA" id="ARBA00023242"/>
    </source>
</evidence>